<dbReference type="InterPro" id="IPR029526">
    <property type="entry name" value="PGBD"/>
</dbReference>
<protein>
    <recommendedName>
        <fullName evidence="2">PiggyBac transposable element-derived protein domain-containing protein</fullName>
    </recommendedName>
</protein>
<dbReference type="PANTHER" id="PTHR47272:SF1">
    <property type="entry name" value="PIGGYBAC TRANSPOSABLE ELEMENT-DERIVED PROTEIN 3-LIKE"/>
    <property type="match status" value="1"/>
</dbReference>
<evidence type="ECO:0000259" key="2">
    <source>
        <dbReference type="Pfam" id="PF13843"/>
    </source>
</evidence>
<dbReference type="Proteomes" id="UP001529510">
    <property type="component" value="Unassembled WGS sequence"/>
</dbReference>
<comment type="caution">
    <text evidence="3">The sequence shown here is derived from an EMBL/GenBank/DDBJ whole genome shotgun (WGS) entry which is preliminary data.</text>
</comment>
<proteinExistence type="predicted"/>
<accession>A0ABD0MJ16</accession>
<dbReference type="PANTHER" id="PTHR47272">
    <property type="entry name" value="DDE_TNP_1_7 DOMAIN-CONTAINING PROTEIN"/>
    <property type="match status" value="1"/>
</dbReference>
<dbReference type="EMBL" id="JAMKFB020000322">
    <property type="protein sequence ID" value="KAL0149839.1"/>
    <property type="molecule type" value="Genomic_DNA"/>
</dbReference>
<evidence type="ECO:0000256" key="1">
    <source>
        <dbReference type="SAM" id="MobiDB-lite"/>
    </source>
</evidence>
<feature type="region of interest" description="Disordered" evidence="1">
    <location>
        <begin position="162"/>
        <end position="186"/>
    </location>
</feature>
<sequence>MPPVQKGYLFSVQDVIAAVQEKIEKMLGMYLKMGLMQMSGVRMHRETDTGYTPVSDVMSRNRFHSLFNSLHFINNLTVSEMEKKDKLWKLRPWLNSFRERCLQVVPEEHDSVDEMMIHFKGRFSNIKQYMRDCKALKMTKKEILNRRQFQAQLASSLVLVNTHDTSPKRGRPSSGKTVTSGSPFGSSEETILIKCESSSQEVIRLPPIGCTQRHDCTFPSKDKERTLQTLQ</sequence>
<keyword evidence="4" id="KW-1185">Reference proteome</keyword>
<name>A0ABD0MJ16_CIRMR</name>
<feature type="domain" description="PiggyBac transposable element-derived protein" evidence="2">
    <location>
        <begin position="16"/>
        <end position="133"/>
    </location>
</feature>
<feature type="compositionally biased region" description="Polar residues" evidence="1">
    <location>
        <begin position="174"/>
        <end position="186"/>
    </location>
</feature>
<dbReference type="AlphaFoldDB" id="A0ABD0MJ16"/>
<reference evidence="3 4" key="1">
    <citation type="submission" date="2024-05" db="EMBL/GenBank/DDBJ databases">
        <title>Genome sequencing and assembly of Indian major carp, Cirrhinus mrigala (Hamilton, 1822).</title>
        <authorList>
            <person name="Mohindra V."/>
            <person name="Chowdhury L.M."/>
            <person name="Lal K."/>
            <person name="Jena J.K."/>
        </authorList>
    </citation>
    <scope>NUCLEOTIDE SEQUENCE [LARGE SCALE GENOMIC DNA]</scope>
    <source>
        <strain evidence="3">CM1030</strain>
        <tissue evidence="3">Blood</tissue>
    </source>
</reference>
<gene>
    <name evidence="3" type="ORF">M9458_054887</name>
</gene>
<dbReference type="Pfam" id="PF13843">
    <property type="entry name" value="DDE_Tnp_1_7"/>
    <property type="match status" value="1"/>
</dbReference>
<evidence type="ECO:0000313" key="3">
    <source>
        <dbReference type="EMBL" id="KAL0149839.1"/>
    </source>
</evidence>
<organism evidence="3 4">
    <name type="scientific">Cirrhinus mrigala</name>
    <name type="common">Mrigala</name>
    <dbReference type="NCBI Taxonomy" id="683832"/>
    <lineage>
        <taxon>Eukaryota</taxon>
        <taxon>Metazoa</taxon>
        <taxon>Chordata</taxon>
        <taxon>Craniata</taxon>
        <taxon>Vertebrata</taxon>
        <taxon>Euteleostomi</taxon>
        <taxon>Actinopterygii</taxon>
        <taxon>Neopterygii</taxon>
        <taxon>Teleostei</taxon>
        <taxon>Ostariophysi</taxon>
        <taxon>Cypriniformes</taxon>
        <taxon>Cyprinidae</taxon>
        <taxon>Labeoninae</taxon>
        <taxon>Labeonini</taxon>
        <taxon>Cirrhinus</taxon>
    </lineage>
</organism>
<evidence type="ECO:0000313" key="4">
    <source>
        <dbReference type="Proteomes" id="UP001529510"/>
    </source>
</evidence>